<accession>A0AAW9QC84</accession>
<sequence length="114" mass="12114">MSTRPLQLISPVRAVPDVAADDGMSRCARLAAFSEFNSALAPIGRKLVHLDGCIQSPSPAELQRLYIAGSRLRAVAGEAAFARRLTMMPAAIANMLWRVASQAPASEAVELQPA</sequence>
<dbReference type="AlphaFoldDB" id="A0AAW9QC84"/>
<comment type="caution">
    <text evidence="1">The sequence shown here is derived from an EMBL/GenBank/DDBJ whole genome shotgun (WGS) entry which is preliminary data.</text>
</comment>
<protein>
    <submittedName>
        <fullName evidence="1">Uncharacterized protein</fullName>
    </submittedName>
</protein>
<dbReference type="EMBL" id="JAZIBG010000058">
    <property type="protein sequence ID" value="MEF7617503.1"/>
    <property type="molecule type" value="Genomic_DNA"/>
</dbReference>
<dbReference type="RefSeq" id="WP_332293266.1">
    <property type="nucleotide sequence ID" value="NZ_JAZIBG010000058.1"/>
</dbReference>
<evidence type="ECO:0000313" key="1">
    <source>
        <dbReference type="EMBL" id="MEF7617503.1"/>
    </source>
</evidence>
<organism evidence="1 2">
    <name type="scientific">Aquincola agrisoli</name>
    <dbReference type="NCBI Taxonomy" id="3119538"/>
    <lineage>
        <taxon>Bacteria</taxon>
        <taxon>Pseudomonadati</taxon>
        <taxon>Pseudomonadota</taxon>
        <taxon>Betaproteobacteria</taxon>
        <taxon>Burkholderiales</taxon>
        <taxon>Sphaerotilaceae</taxon>
        <taxon>Aquincola</taxon>
    </lineage>
</organism>
<evidence type="ECO:0000313" key="2">
    <source>
        <dbReference type="Proteomes" id="UP001336250"/>
    </source>
</evidence>
<proteinExistence type="predicted"/>
<gene>
    <name evidence="1" type="ORF">V4F39_26575</name>
</gene>
<dbReference type="Proteomes" id="UP001336250">
    <property type="component" value="Unassembled WGS sequence"/>
</dbReference>
<keyword evidence="2" id="KW-1185">Reference proteome</keyword>
<reference evidence="1 2" key="1">
    <citation type="submission" date="2024-02" db="EMBL/GenBank/DDBJ databases">
        <title>Genome sequence of Aquincola sp. MAHUQ-54.</title>
        <authorList>
            <person name="Huq M.A."/>
        </authorList>
    </citation>
    <scope>NUCLEOTIDE SEQUENCE [LARGE SCALE GENOMIC DNA]</scope>
    <source>
        <strain evidence="1 2">MAHUQ-54</strain>
    </source>
</reference>
<name>A0AAW9QC84_9BURK</name>